<gene>
    <name evidence="2" type="ORF">g.6551</name>
</gene>
<evidence type="ECO:0000256" key="1">
    <source>
        <dbReference type="SAM" id="Coils"/>
    </source>
</evidence>
<feature type="non-terminal residue" evidence="2">
    <location>
        <position position="1"/>
    </location>
</feature>
<organism evidence="2">
    <name type="scientific">Homalodisca liturata</name>
    <dbReference type="NCBI Taxonomy" id="320908"/>
    <lineage>
        <taxon>Eukaryota</taxon>
        <taxon>Metazoa</taxon>
        <taxon>Ecdysozoa</taxon>
        <taxon>Arthropoda</taxon>
        <taxon>Hexapoda</taxon>
        <taxon>Insecta</taxon>
        <taxon>Pterygota</taxon>
        <taxon>Neoptera</taxon>
        <taxon>Paraneoptera</taxon>
        <taxon>Hemiptera</taxon>
        <taxon>Auchenorrhyncha</taxon>
        <taxon>Membracoidea</taxon>
        <taxon>Cicadellidae</taxon>
        <taxon>Cicadellinae</taxon>
        <taxon>Proconiini</taxon>
        <taxon>Homalodisca</taxon>
    </lineage>
</organism>
<proteinExistence type="predicted"/>
<dbReference type="AlphaFoldDB" id="A0A1B6HVB7"/>
<feature type="coiled-coil region" evidence="1">
    <location>
        <begin position="41"/>
        <end position="82"/>
    </location>
</feature>
<keyword evidence="1" id="KW-0175">Coiled coil</keyword>
<evidence type="ECO:0000313" key="2">
    <source>
        <dbReference type="EMBL" id="JAS78632.1"/>
    </source>
</evidence>
<sequence>SLELKNTLDIIRCESKLKHWQMRLDILSRVFKPEVIQSKVIEKLHEKFKLALAKFEEAQLNEEDSSKAIRKLSESNQELEEELDSVPSVGSLEGERKRVENEVFMPDRDSIVFGKLANPVERYLKNLKIYDGLNVMQLLEFLRVLL</sequence>
<accession>A0A1B6HVB7</accession>
<name>A0A1B6HVB7_9HEMI</name>
<dbReference type="EMBL" id="GECU01029074">
    <property type="protein sequence ID" value="JAS78632.1"/>
    <property type="molecule type" value="Transcribed_RNA"/>
</dbReference>
<feature type="non-terminal residue" evidence="2">
    <location>
        <position position="146"/>
    </location>
</feature>
<protein>
    <submittedName>
        <fullName evidence="2">Uncharacterized protein</fullName>
    </submittedName>
</protein>
<reference evidence="2" key="1">
    <citation type="submission" date="2015-11" db="EMBL/GenBank/DDBJ databases">
        <title>De novo transcriptome assembly of four potential Pierce s Disease insect vectors from Arizona vineyards.</title>
        <authorList>
            <person name="Tassone E.E."/>
        </authorList>
    </citation>
    <scope>NUCLEOTIDE SEQUENCE</scope>
</reference>